<feature type="region of interest" description="Disordered" evidence="1">
    <location>
        <begin position="83"/>
        <end position="111"/>
    </location>
</feature>
<keyword evidence="4" id="KW-1185">Reference proteome</keyword>
<protein>
    <recommendedName>
        <fullName evidence="2">Armadillo-like repeats domain-containing protein</fullName>
    </recommendedName>
</protein>
<gene>
    <name evidence="3" type="ORF">WJX72_004910</name>
</gene>
<feature type="domain" description="Armadillo-like repeats" evidence="2">
    <location>
        <begin position="200"/>
        <end position="290"/>
    </location>
</feature>
<organism evidence="3 4">
    <name type="scientific">[Myrmecia] bisecta</name>
    <dbReference type="NCBI Taxonomy" id="41462"/>
    <lineage>
        <taxon>Eukaryota</taxon>
        <taxon>Viridiplantae</taxon>
        <taxon>Chlorophyta</taxon>
        <taxon>core chlorophytes</taxon>
        <taxon>Trebouxiophyceae</taxon>
        <taxon>Trebouxiales</taxon>
        <taxon>Trebouxiaceae</taxon>
        <taxon>Myrmecia</taxon>
    </lineage>
</organism>
<evidence type="ECO:0000313" key="4">
    <source>
        <dbReference type="Proteomes" id="UP001489004"/>
    </source>
</evidence>
<evidence type="ECO:0000313" key="3">
    <source>
        <dbReference type="EMBL" id="KAK9812867.1"/>
    </source>
</evidence>
<dbReference type="InterPro" id="IPR055241">
    <property type="entry name" value="Armadillo_rpt_dom"/>
</dbReference>
<accession>A0AAW1PVR4</accession>
<feature type="compositionally biased region" description="Low complexity" evidence="1">
    <location>
        <begin position="87"/>
        <end position="97"/>
    </location>
</feature>
<dbReference type="Pfam" id="PF22915">
    <property type="entry name" value="ARMH5"/>
    <property type="match status" value="1"/>
</dbReference>
<comment type="caution">
    <text evidence="3">The sequence shown here is derived from an EMBL/GenBank/DDBJ whole genome shotgun (WGS) entry which is preliminary data.</text>
</comment>
<dbReference type="GO" id="GO:0009941">
    <property type="term" value="C:chloroplast envelope"/>
    <property type="evidence" value="ECO:0007669"/>
    <property type="project" value="TreeGrafter"/>
</dbReference>
<dbReference type="PANTHER" id="PTHR36793:SF1">
    <property type="entry name" value="RIBOSOMAL RNA SMALL SUBUNIT METHYLTRANSFERASE J"/>
    <property type="match status" value="1"/>
</dbReference>
<dbReference type="PANTHER" id="PTHR36793">
    <property type="entry name" value="RIBOSOMAL RNA SMALL SUBUNIT METHYLTRANSFERASE J"/>
    <property type="match status" value="1"/>
</dbReference>
<evidence type="ECO:0000259" key="2">
    <source>
        <dbReference type="Pfam" id="PF22915"/>
    </source>
</evidence>
<dbReference type="EMBL" id="JALJOR010000008">
    <property type="protein sequence ID" value="KAK9812867.1"/>
    <property type="molecule type" value="Genomic_DNA"/>
</dbReference>
<dbReference type="Proteomes" id="UP001489004">
    <property type="component" value="Unassembled WGS sequence"/>
</dbReference>
<sequence length="354" mass="39283">MLLAPTRIAAPGRSYRLCCQAASGSSSRQGRPKPGRPVANVSEEEIAAPTADLAHELAAESGNEEVAFEGAAHDHVQAEDIDASQEAGTHTATTQHHQAAHHGGHQQRTIQGVNPKQLAARLLPENKLVRGGLAAVGVFLMAYTLTVVFKVAKKWTSPKAKRKRNVNKNKLVVETINEYLPQRREQLTSGTVRALKMKSSFSSVEIFRKYLWYVLRERKFDQEVVDDLVYLKAALGLKDEQVAEALKERAQRIYDKYGNVMLDVEGMTKAGIERKATSRALFSKMLYLSECDKLLAQETPTAKSISIRDIFGATTSDVDKLRIVSLYELDLDKLEGQFTEEDAEEGEDDGKEEQ</sequence>
<reference evidence="3 4" key="1">
    <citation type="journal article" date="2024" name="Nat. Commun.">
        <title>Phylogenomics reveals the evolutionary origins of lichenization in chlorophyte algae.</title>
        <authorList>
            <person name="Puginier C."/>
            <person name="Libourel C."/>
            <person name="Otte J."/>
            <person name="Skaloud P."/>
            <person name="Haon M."/>
            <person name="Grisel S."/>
            <person name="Petersen M."/>
            <person name="Berrin J.G."/>
            <person name="Delaux P.M."/>
            <person name="Dal Grande F."/>
            <person name="Keller J."/>
        </authorList>
    </citation>
    <scope>NUCLEOTIDE SEQUENCE [LARGE SCALE GENOMIC DNA]</scope>
    <source>
        <strain evidence="3 4">SAG 2043</strain>
    </source>
</reference>
<proteinExistence type="predicted"/>
<dbReference type="AlphaFoldDB" id="A0AAW1PVR4"/>
<evidence type="ECO:0000256" key="1">
    <source>
        <dbReference type="SAM" id="MobiDB-lite"/>
    </source>
</evidence>
<name>A0AAW1PVR4_9CHLO</name>
<dbReference type="GO" id="GO:0009535">
    <property type="term" value="C:chloroplast thylakoid membrane"/>
    <property type="evidence" value="ECO:0007669"/>
    <property type="project" value="TreeGrafter"/>
</dbReference>